<protein>
    <submittedName>
        <fullName evidence="1">Uncharacterized protein</fullName>
    </submittedName>
</protein>
<dbReference type="AlphaFoldDB" id="A0A9W9ZTL9"/>
<proteinExistence type="predicted"/>
<dbReference type="Proteomes" id="UP001163046">
    <property type="component" value="Unassembled WGS sequence"/>
</dbReference>
<keyword evidence="2" id="KW-1185">Reference proteome</keyword>
<evidence type="ECO:0000313" key="2">
    <source>
        <dbReference type="Proteomes" id="UP001163046"/>
    </source>
</evidence>
<dbReference type="EMBL" id="MU825873">
    <property type="protein sequence ID" value="KAJ7387693.1"/>
    <property type="molecule type" value="Genomic_DNA"/>
</dbReference>
<evidence type="ECO:0000313" key="1">
    <source>
        <dbReference type="EMBL" id="KAJ7387693.1"/>
    </source>
</evidence>
<name>A0A9W9ZTL9_9CNID</name>
<comment type="caution">
    <text evidence="1">The sequence shown here is derived from an EMBL/GenBank/DDBJ whole genome shotgun (WGS) entry which is preliminary data.</text>
</comment>
<organism evidence="1 2">
    <name type="scientific">Desmophyllum pertusum</name>
    <dbReference type="NCBI Taxonomy" id="174260"/>
    <lineage>
        <taxon>Eukaryota</taxon>
        <taxon>Metazoa</taxon>
        <taxon>Cnidaria</taxon>
        <taxon>Anthozoa</taxon>
        <taxon>Hexacorallia</taxon>
        <taxon>Scleractinia</taxon>
        <taxon>Caryophylliina</taxon>
        <taxon>Caryophylliidae</taxon>
        <taxon>Desmophyllum</taxon>
    </lineage>
</organism>
<accession>A0A9W9ZTL9</accession>
<reference evidence="1" key="1">
    <citation type="submission" date="2023-01" db="EMBL/GenBank/DDBJ databases">
        <title>Genome assembly of the deep-sea coral Lophelia pertusa.</title>
        <authorList>
            <person name="Herrera S."/>
            <person name="Cordes E."/>
        </authorList>
    </citation>
    <scope>NUCLEOTIDE SEQUENCE</scope>
    <source>
        <strain evidence="1">USNM1676648</strain>
        <tissue evidence="1">Polyp</tissue>
    </source>
</reference>
<sequence>MKEKKRQEVRLYTCTKGLVGRQPPHQVPVAINAMDTEQELVSESPVQNHTLFEAATATPVLPVSASSRLSEHIYFMDAVMSDEHADYAAVVKTIWP</sequence>
<gene>
    <name evidence="1" type="ORF">OS493_001035</name>
</gene>